<evidence type="ECO:0000313" key="4">
    <source>
        <dbReference type="Proteomes" id="UP000298545"/>
    </source>
</evidence>
<dbReference type="Proteomes" id="UP000298545">
    <property type="component" value="Chromosome circular"/>
</dbReference>
<dbReference type="KEGG" id="alf:CFBP5473_09715"/>
<dbReference type="EMBL" id="CP072167">
    <property type="protein sequence ID" value="QYA06387.1"/>
    <property type="molecule type" value="Genomic_DNA"/>
</dbReference>
<dbReference type="RefSeq" id="WP_027675832.1">
    <property type="nucleotide sequence ID" value="NZ_CP039691.1"/>
</dbReference>
<accession>A0A4D7DPJ5</accession>
<feature type="compositionally biased region" description="Polar residues" evidence="1">
    <location>
        <begin position="71"/>
        <end position="83"/>
    </location>
</feature>
<keyword evidence="5" id="KW-1185">Reference proteome</keyword>
<evidence type="ECO:0000313" key="3">
    <source>
        <dbReference type="EMBL" id="QYA06387.1"/>
    </source>
</evidence>
<dbReference type="Proteomes" id="UP000826513">
    <property type="component" value="Chromosome 1"/>
</dbReference>
<dbReference type="SUPFAM" id="SSF50199">
    <property type="entry name" value="Staphylococcal nuclease"/>
    <property type="match status" value="1"/>
</dbReference>
<evidence type="ECO:0000313" key="5">
    <source>
        <dbReference type="Proteomes" id="UP000826513"/>
    </source>
</evidence>
<name>A0A4D7DPJ5_9HYPH</name>
<gene>
    <name evidence="2" type="ORF">CFBP5473_09715</name>
    <name evidence="3" type="ORF">J5285_09995</name>
</gene>
<dbReference type="InterPro" id="IPR035437">
    <property type="entry name" value="SNase_OB-fold_sf"/>
</dbReference>
<proteinExistence type="predicted"/>
<dbReference type="STRING" id="1367849.GCA_000518585_03113"/>
<dbReference type="EMBL" id="CP039691">
    <property type="protein sequence ID" value="QCI98158.1"/>
    <property type="molecule type" value="Genomic_DNA"/>
</dbReference>
<evidence type="ECO:0000256" key="1">
    <source>
        <dbReference type="SAM" id="MobiDB-lite"/>
    </source>
</evidence>
<dbReference type="AlphaFoldDB" id="A0A4D7DPJ5"/>
<dbReference type="OrthoDB" id="7469880at2"/>
<evidence type="ECO:0000313" key="2">
    <source>
        <dbReference type="EMBL" id="QCI98158.1"/>
    </source>
</evidence>
<reference evidence="3 5" key="2">
    <citation type="submission" date="2021-03" db="EMBL/GenBank/DDBJ databases">
        <title>Rapid diversification of plasmids in a genus of pathogenic and nitrogen fixing bacteria.</title>
        <authorList>
            <person name="Weisberg A.J."/>
            <person name="Miller M."/>
            <person name="Ream W."/>
            <person name="Grunwald N.J."/>
            <person name="Chang J.H."/>
        </authorList>
    </citation>
    <scope>NUCLEOTIDE SEQUENCE [LARGE SCALE GENOMIC DNA]</scope>
    <source>
        <strain evidence="3 5">AF3.44</strain>
    </source>
</reference>
<feature type="region of interest" description="Disordered" evidence="1">
    <location>
        <begin position="55"/>
        <end position="95"/>
    </location>
</feature>
<sequence length="242" mass="25325">MSKRKPTSRRSSSKKSGGGVWSWLLLFGVAVGGIQVYEHRDTLLPKMKNVVASSNAIQPSKPATREVASEKPSQNRAKPTQTIALPASGAPIPPRSIAMAGSPSAANQMAAAALPSPKPQVENVSLGAKPGTFAFCGRSGLNNCVADGNTFWMKGVKMKLAGIDVPQTDQARCMEERARGFTAKVRLRDMLNSGGFQIASASGAGQGGEIKTISRSGVSFADQLVREGLARPAGSANRSWCG</sequence>
<protein>
    <submittedName>
        <fullName evidence="2">Nuclease</fullName>
    </submittedName>
</protein>
<reference evidence="2 4" key="1">
    <citation type="submission" date="2019-04" db="EMBL/GenBank/DDBJ databases">
        <title>Complete genome sequence of Agrobacterium larrymoorei CFBP5473.</title>
        <authorList>
            <person name="Haryono M."/>
            <person name="Chou L."/>
            <person name="Lin Y.-C."/>
            <person name="Lai E.-M."/>
            <person name="Kuo C.-H."/>
        </authorList>
    </citation>
    <scope>NUCLEOTIDE SEQUENCE [LARGE SCALE GENOMIC DNA]</scope>
    <source>
        <strain evidence="2 4">CFBP5473</strain>
    </source>
</reference>
<dbReference type="Gene3D" id="2.40.50.90">
    <property type="match status" value="1"/>
</dbReference>
<organism evidence="2 4">
    <name type="scientific">Agrobacterium larrymoorei</name>
    <dbReference type="NCBI Taxonomy" id="160699"/>
    <lineage>
        <taxon>Bacteria</taxon>
        <taxon>Pseudomonadati</taxon>
        <taxon>Pseudomonadota</taxon>
        <taxon>Alphaproteobacteria</taxon>
        <taxon>Hyphomicrobiales</taxon>
        <taxon>Rhizobiaceae</taxon>
        <taxon>Rhizobium/Agrobacterium group</taxon>
        <taxon>Agrobacterium</taxon>
    </lineage>
</organism>